<keyword evidence="3" id="KW-1185">Reference proteome</keyword>
<dbReference type="EMBL" id="QQNH01000027">
    <property type="protein sequence ID" value="RDE07950.1"/>
    <property type="molecule type" value="Genomic_DNA"/>
</dbReference>
<sequence>MLNNDLTKRLLLAAGVAALAMPALSQDAARSAAYKLFHISHNEICMLEEPQAAAEYYPPQSWALEWKTDYSDTPQTATLYEFFCGAGAYNVQLVYFLEDDYSGPRPLSFAVPYFDVKYVGDDFEGAVEAIDILGFQTQDTLTNPSFDPETRTITNSAHWRGLGDASSSGTWVFDDGIFVLKSYDVDASYDGEINPTRIVEYP</sequence>
<gene>
    <name evidence="2" type="ORF">DVH29_13870</name>
</gene>
<reference evidence="3" key="1">
    <citation type="submission" date="2018-07" db="EMBL/GenBank/DDBJ databases">
        <authorList>
            <person name="Liu B.-T."/>
            <person name="Du Z."/>
        </authorList>
    </citation>
    <scope>NUCLEOTIDE SEQUENCE [LARGE SCALE GENOMIC DNA]</scope>
    <source>
        <strain evidence="3">XYN52</strain>
    </source>
</reference>
<dbReference type="AlphaFoldDB" id="A0A369W3M4"/>
<name>A0A369W3M4_9HYPH</name>
<feature type="chain" id="PRO_5017025869" evidence="1">
    <location>
        <begin position="26"/>
        <end position="202"/>
    </location>
</feature>
<feature type="signal peptide" evidence="1">
    <location>
        <begin position="1"/>
        <end position="25"/>
    </location>
</feature>
<dbReference type="InterPro" id="IPR009560">
    <property type="entry name" value="DUF1176"/>
</dbReference>
<evidence type="ECO:0000313" key="3">
    <source>
        <dbReference type="Proteomes" id="UP000253759"/>
    </source>
</evidence>
<dbReference type="Pfam" id="PF06674">
    <property type="entry name" value="DUF1176"/>
    <property type="match status" value="1"/>
</dbReference>
<dbReference type="OrthoDB" id="7863791at2"/>
<accession>A0A369W3M4</accession>
<protein>
    <submittedName>
        <fullName evidence="2">DUF1176 domain-containing protein</fullName>
    </submittedName>
</protein>
<dbReference type="Proteomes" id="UP000253759">
    <property type="component" value="Unassembled WGS sequence"/>
</dbReference>
<organism evidence="2 3">
    <name type="scientific">Pelagibacterium lacus</name>
    <dbReference type="NCBI Taxonomy" id="2282655"/>
    <lineage>
        <taxon>Bacteria</taxon>
        <taxon>Pseudomonadati</taxon>
        <taxon>Pseudomonadota</taxon>
        <taxon>Alphaproteobacteria</taxon>
        <taxon>Hyphomicrobiales</taxon>
        <taxon>Devosiaceae</taxon>
        <taxon>Pelagibacterium</taxon>
    </lineage>
</organism>
<keyword evidence="1" id="KW-0732">Signal</keyword>
<evidence type="ECO:0000256" key="1">
    <source>
        <dbReference type="SAM" id="SignalP"/>
    </source>
</evidence>
<proteinExistence type="predicted"/>
<comment type="caution">
    <text evidence="2">The sequence shown here is derived from an EMBL/GenBank/DDBJ whole genome shotgun (WGS) entry which is preliminary data.</text>
</comment>
<evidence type="ECO:0000313" key="2">
    <source>
        <dbReference type="EMBL" id="RDE07950.1"/>
    </source>
</evidence>
<dbReference type="RefSeq" id="WP_114646790.1">
    <property type="nucleotide sequence ID" value="NZ_QQNH01000027.1"/>
</dbReference>